<reference evidence="1 2" key="1">
    <citation type="submission" date="2024-11" db="EMBL/GenBank/DDBJ databases">
        <title>Adaptive evolution of stress response genes in parasites aligns with host niche diversity.</title>
        <authorList>
            <person name="Hahn C."/>
            <person name="Resl P."/>
        </authorList>
    </citation>
    <scope>NUCLEOTIDE SEQUENCE [LARGE SCALE GENOMIC DNA]</scope>
    <source>
        <strain evidence="1">EGGRZ-B1_66</strain>
        <tissue evidence="1">Body</tissue>
    </source>
</reference>
<accession>A0ABD2QGT6</accession>
<sequence length="414" mass="47231">MEEKLEAFDNGWTSQADSAFSYACNFQDSPSPSKNTETPRKVLKINQVPQTKVFEQVSESSSSESEEEIVVNKPVMREFSCQVTSESPKLVSPPVQTPPCKATFESVCLSPILLPEEEKSLSVRSIEEIVNTRDAFLDTCERNANYSIYLRFYWPVLINKASNGKLDFKKVGYAKQIFKCKIYYNDEIYMIEDIQKPMDPESTDFLGFVLELTGAKKKDWRTARRRSSDWKSGGSGSQKLLQQIKNCKEVKIPILGSAYGGVETKENKNSIRIDLFDSNADCFYGSTSLEIVELKYLDWPVSRTKEGDSSDSIDFEKELEDMLPIIFPIRDENSDSEELYGLPIVAYWDAEIKALVHNVVVQTDVIQQIDKDITCSLRSEQEQEDREETVPKSELDALIAKNIDNLNNLKMYYE</sequence>
<gene>
    <name evidence="1" type="ORF">Ciccas_002600</name>
</gene>
<keyword evidence="2" id="KW-1185">Reference proteome</keyword>
<dbReference type="Proteomes" id="UP001626550">
    <property type="component" value="Unassembled WGS sequence"/>
</dbReference>
<organism evidence="1 2">
    <name type="scientific">Cichlidogyrus casuarinus</name>
    <dbReference type="NCBI Taxonomy" id="1844966"/>
    <lineage>
        <taxon>Eukaryota</taxon>
        <taxon>Metazoa</taxon>
        <taxon>Spiralia</taxon>
        <taxon>Lophotrochozoa</taxon>
        <taxon>Platyhelminthes</taxon>
        <taxon>Monogenea</taxon>
        <taxon>Monopisthocotylea</taxon>
        <taxon>Dactylogyridea</taxon>
        <taxon>Ancyrocephalidae</taxon>
        <taxon>Cichlidogyrus</taxon>
    </lineage>
</organism>
<proteinExistence type="predicted"/>
<evidence type="ECO:0000313" key="1">
    <source>
        <dbReference type="EMBL" id="KAL3318743.1"/>
    </source>
</evidence>
<name>A0ABD2QGT6_9PLAT</name>
<comment type="caution">
    <text evidence="1">The sequence shown here is derived from an EMBL/GenBank/DDBJ whole genome shotgun (WGS) entry which is preliminary data.</text>
</comment>
<evidence type="ECO:0000313" key="2">
    <source>
        <dbReference type="Proteomes" id="UP001626550"/>
    </source>
</evidence>
<protein>
    <submittedName>
        <fullName evidence="1">Uncharacterized protein</fullName>
    </submittedName>
</protein>
<dbReference type="EMBL" id="JBJKFK010000209">
    <property type="protein sequence ID" value="KAL3318743.1"/>
    <property type="molecule type" value="Genomic_DNA"/>
</dbReference>
<dbReference type="AlphaFoldDB" id="A0ABD2QGT6"/>